<dbReference type="GO" id="GO:0005509">
    <property type="term" value="F:calcium ion binding"/>
    <property type="evidence" value="ECO:0007669"/>
    <property type="project" value="InterPro"/>
</dbReference>
<dbReference type="GO" id="GO:0016460">
    <property type="term" value="C:myosin II complex"/>
    <property type="evidence" value="ECO:0007669"/>
    <property type="project" value="TreeGrafter"/>
</dbReference>
<protein>
    <recommendedName>
        <fullName evidence="3">EF-hand domain-containing protein</fullName>
    </recommendedName>
</protein>
<dbReference type="InterPro" id="IPR018247">
    <property type="entry name" value="EF_Hand_1_Ca_BS"/>
</dbReference>
<dbReference type="KEGG" id="gtt:GUITHDRAFT_156037"/>
<gene>
    <name evidence="4" type="ORF">GUITHDRAFT_156037</name>
</gene>
<dbReference type="EnsemblProtists" id="EKX33458">
    <property type="protein sequence ID" value="EKX33458"/>
    <property type="gene ID" value="GUITHDRAFT_156037"/>
</dbReference>
<evidence type="ECO:0000313" key="6">
    <source>
        <dbReference type="Proteomes" id="UP000011087"/>
    </source>
</evidence>
<dbReference type="STRING" id="905079.L1IB56"/>
<dbReference type="PROSITE" id="PS00018">
    <property type="entry name" value="EF_HAND_1"/>
    <property type="match status" value="3"/>
</dbReference>
<evidence type="ECO:0000313" key="5">
    <source>
        <dbReference type="EnsemblProtists" id="EKX33458"/>
    </source>
</evidence>
<dbReference type="AlphaFoldDB" id="L1IB56"/>
<dbReference type="Pfam" id="PF13202">
    <property type="entry name" value="EF-hand_5"/>
    <property type="match status" value="1"/>
</dbReference>
<organism evidence="4">
    <name type="scientific">Guillardia theta (strain CCMP2712)</name>
    <name type="common">Cryptophyte</name>
    <dbReference type="NCBI Taxonomy" id="905079"/>
    <lineage>
        <taxon>Eukaryota</taxon>
        <taxon>Cryptophyceae</taxon>
        <taxon>Pyrenomonadales</taxon>
        <taxon>Geminigeraceae</taxon>
        <taxon>Guillardia</taxon>
    </lineage>
</organism>
<reference evidence="5" key="3">
    <citation type="submission" date="2015-06" db="UniProtKB">
        <authorList>
            <consortium name="EnsemblProtists"/>
        </authorList>
    </citation>
    <scope>IDENTIFICATION</scope>
</reference>
<keyword evidence="1" id="KW-0677">Repeat</keyword>
<name>L1IB56_GUITC</name>
<reference evidence="6" key="2">
    <citation type="submission" date="2012-11" db="EMBL/GenBank/DDBJ databases">
        <authorList>
            <person name="Kuo A."/>
            <person name="Curtis B.A."/>
            <person name="Tanifuji G."/>
            <person name="Burki F."/>
            <person name="Gruber A."/>
            <person name="Irimia M."/>
            <person name="Maruyama S."/>
            <person name="Arias M.C."/>
            <person name="Ball S.G."/>
            <person name="Gile G.H."/>
            <person name="Hirakawa Y."/>
            <person name="Hopkins J.F."/>
            <person name="Rensing S.A."/>
            <person name="Schmutz J."/>
            <person name="Symeonidi A."/>
            <person name="Elias M."/>
            <person name="Eveleigh R.J."/>
            <person name="Herman E.K."/>
            <person name="Klute M.J."/>
            <person name="Nakayama T."/>
            <person name="Obornik M."/>
            <person name="Reyes-Prieto A."/>
            <person name="Armbrust E.V."/>
            <person name="Aves S.J."/>
            <person name="Beiko R.G."/>
            <person name="Coutinho P."/>
            <person name="Dacks J.B."/>
            <person name="Durnford D.G."/>
            <person name="Fast N.M."/>
            <person name="Green B.R."/>
            <person name="Grisdale C."/>
            <person name="Hempe F."/>
            <person name="Henrissat B."/>
            <person name="Hoppner M.P."/>
            <person name="Ishida K.-I."/>
            <person name="Kim E."/>
            <person name="Koreny L."/>
            <person name="Kroth P.G."/>
            <person name="Liu Y."/>
            <person name="Malik S.-B."/>
            <person name="Maier U.G."/>
            <person name="McRose D."/>
            <person name="Mock T."/>
            <person name="Neilson J.A."/>
            <person name="Onodera N.T."/>
            <person name="Poole A.M."/>
            <person name="Pritham E.J."/>
            <person name="Richards T.A."/>
            <person name="Rocap G."/>
            <person name="Roy S.W."/>
            <person name="Sarai C."/>
            <person name="Schaack S."/>
            <person name="Shirato S."/>
            <person name="Slamovits C.H."/>
            <person name="Spencer D.F."/>
            <person name="Suzuki S."/>
            <person name="Worden A.Z."/>
            <person name="Zauner S."/>
            <person name="Barry K."/>
            <person name="Bell C."/>
            <person name="Bharti A.K."/>
            <person name="Crow J.A."/>
            <person name="Grimwood J."/>
            <person name="Kramer R."/>
            <person name="Lindquist E."/>
            <person name="Lucas S."/>
            <person name="Salamov A."/>
            <person name="McFadden G.I."/>
            <person name="Lane C.E."/>
            <person name="Keeling P.J."/>
            <person name="Gray M.W."/>
            <person name="Grigoriev I.V."/>
            <person name="Archibald J.M."/>
        </authorList>
    </citation>
    <scope>NUCLEOTIDE SEQUENCE</scope>
    <source>
        <strain evidence="6">CCMP2712</strain>
    </source>
</reference>
<dbReference type="HOGENOM" id="CLU_2241756_0_0_1"/>
<dbReference type="PANTHER" id="PTHR23048:SF0">
    <property type="entry name" value="CALMODULIN LIKE 3"/>
    <property type="match status" value="1"/>
</dbReference>
<dbReference type="InterPro" id="IPR050230">
    <property type="entry name" value="CALM/Myosin/TropC-like"/>
</dbReference>
<dbReference type="RefSeq" id="XP_005820438.1">
    <property type="nucleotide sequence ID" value="XM_005820381.1"/>
</dbReference>
<keyword evidence="6" id="KW-1185">Reference proteome</keyword>
<dbReference type="PROSITE" id="PS50222">
    <property type="entry name" value="EF_HAND_2"/>
    <property type="match status" value="3"/>
</dbReference>
<evidence type="ECO:0000313" key="4">
    <source>
        <dbReference type="EMBL" id="EKX33458.1"/>
    </source>
</evidence>
<dbReference type="InterPro" id="IPR002048">
    <property type="entry name" value="EF_hand_dom"/>
</dbReference>
<dbReference type="PaxDb" id="55529-EKX33458"/>
<dbReference type="Proteomes" id="UP000011087">
    <property type="component" value="Unassembled WGS sequence"/>
</dbReference>
<dbReference type="PANTHER" id="PTHR23048">
    <property type="entry name" value="MYOSIN LIGHT CHAIN 1, 3"/>
    <property type="match status" value="1"/>
</dbReference>
<evidence type="ECO:0000256" key="1">
    <source>
        <dbReference type="ARBA" id="ARBA00022737"/>
    </source>
</evidence>
<dbReference type="OrthoDB" id="26525at2759"/>
<dbReference type="FunFam" id="1.10.238.10:FF:000178">
    <property type="entry name" value="Calmodulin-2 A"/>
    <property type="match status" value="1"/>
</dbReference>
<dbReference type="GeneID" id="17290186"/>
<evidence type="ECO:0000256" key="2">
    <source>
        <dbReference type="ARBA" id="ARBA00022837"/>
    </source>
</evidence>
<proteinExistence type="predicted"/>
<dbReference type="SMART" id="SM00054">
    <property type="entry name" value="EFh"/>
    <property type="match status" value="3"/>
</dbReference>
<dbReference type="Pfam" id="PF13499">
    <property type="entry name" value="EF-hand_7"/>
    <property type="match status" value="1"/>
</dbReference>
<accession>L1IB56</accession>
<dbReference type="SUPFAM" id="SSF47473">
    <property type="entry name" value="EF-hand"/>
    <property type="match status" value="1"/>
</dbReference>
<evidence type="ECO:0000259" key="3">
    <source>
        <dbReference type="PROSITE" id="PS50222"/>
    </source>
</evidence>
<reference evidence="4 6" key="1">
    <citation type="journal article" date="2012" name="Nature">
        <title>Algal genomes reveal evolutionary mosaicism and the fate of nucleomorphs.</title>
        <authorList>
            <consortium name="DOE Joint Genome Institute"/>
            <person name="Curtis B.A."/>
            <person name="Tanifuji G."/>
            <person name="Burki F."/>
            <person name="Gruber A."/>
            <person name="Irimia M."/>
            <person name="Maruyama S."/>
            <person name="Arias M.C."/>
            <person name="Ball S.G."/>
            <person name="Gile G.H."/>
            <person name="Hirakawa Y."/>
            <person name="Hopkins J.F."/>
            <person name="Kuo A."/>
            <person name="Rensing S.A."/>
            <person name="Schmutz J."/>
            <person name="Symeonidi A."/>
            <person name="Elias M."/>
            <person name="Eveleigh R.J."/>
            <person name="Herman E.K."/>
            <person name="Klute M.J."/>
            <person name="Nakayama T."/>
            <person name="Obornik M."/>
            <person name="Reyes-Prieto A."/>
            <person name="Armbrust E.V."/>
            <person name="Aves S.J."/>
            <person name="Beiko R.G."/>
            <person name="Coutinho P."/>
            <person name="Dacks J.B."/>
            <person name="Durnford D.G."/>
            <person name="Fast N.M."/>
            <person name="Green B.R."/>
            <person name="Grisdale C.J."/>
            <person name="Hempel F."/>
            <person name="Henrissat B."/>
            <person name="Hoppner M.P."/>
            <person name="Ishida K."/>
            <person name="Kim E."/>
            <person name="Koreny L."/>
            <person name="Kroth P.G."/>
            <person name="Liu Y."/>
            <person name="Malik S.B."/>
            <person name="Maier U.G."/>
            <person name="McRose D."/>
            <person name="Mock T."/>
            <person name="Neilson J.A."/>
            <person name="Onodera N.T."/>
            <person name="Poole A.M."/>
            <person name="Pritham E.J."/>
            <person name="Richards T.A."/>
            <person name="Rocap G."/>
            <person name="Roy S.W."/>
            <person name="Sarai C."/>
            <person name="Schaack S."/>
            <person name="Shirato S."/>
            <person name="Slamovits C.H."/>
            <person name="Spencer D.F."/>
            <person name="Suzuki S."/>
            <person name="Worden A.Z."/>
            <person name="Zauner S."/>
            <person name="Barry K."/>
            <person name="Bell C."/>
            <person name="Bharti A.K."/>
            <person name="Crow J.A."/>
            <person name="Grimwood J."/>
            <person name="Kramer R."/>
            <person name="Lindquist E."/>
            <person name="Lucas S."/>
            <person name="Salamov A."/>
            <person name="McFadden G.I."/>
            <person name="Lane C.E."/>
            <person name="Keeling P.J."/>
            <person name="Gray M.W."/>
            <person name="Grigoriev I.V."/>
            <person name="Archibald J.M."/>
        </authorList>
    </citation>
    <scope>NUCLEOTIDE SEQUENCE</scope>
    <source>
        <strain evidence="4 6">CCMP2712</strain>
    </source>
</reference>
<sequence length="105" mass="11839">MDADGSGTVDFKEFAMVILHQKNSKKGKVSYAELAEKMFRIFDQDGSGVVQQDEIVQQISKLGKNWDSAGILYFLQQIDKDGSGEIEKHEFVDYITKIEAEMSLT</sequence>
<feature type="domain" description="EF-hand" evidence="3">
    <location>
        <begin position="30"/>
        <end position="65"/>
    </location>
</feature>
<dbReference type="EMBL" id="JH993141">
    <property type="protein sequence ID" value="EKX33458.1"/>
    <property type="molecule type" value="Genomic_DNA"/>
</dbReference>
<dbReference type="CDD" id="cd00051">
    <property type="entry name" value="EFh"/>
    <property type="match status" value="1"/>
</dbReference>
<keyword evidence="2" id="KW-0106">Calcium</keyword>
<feature type="domain" description="EF-hand" evidence="3">
    <location>
        <begin position="1"/>
        <end position="24"/>
    </location>
</feature>
<dbReference type="Gene3D" id="1.10.238.10">
    <property type="entry name" value="EF-hand"/>
    <property type="match status" value="1"/>
</dbReference>
<feature type="domain" description="EF-hand" evidence="3">
    <location>
        <begin position="66"/>
        <end position="101"/>
    </location>
</feature>
<dbReference type="InterPro" id="IPR011992">
    <property type="entry name" value="EF-hand-dom_pair"/>
</dbReference>